<evidence type="ECO:0000313" key="2">
    <source>
        <dbReference type="EMBL" id="MDX2916005.1"/>
    </source>
</evidence>
<sequence length="169" mass="18390">MRPSKQQNKKEAPARNGDPGDLWHAMARLHATHPEPVGLSWPFERPAARLSIVKPEDIVLSARVELFEGEPVRSLHDVLDTVTRDLDKGSGFGEYALVPEVALELMIGVREELPLHTGHVAGITQLVRDALGTIGARSTPGGGQCFHCEGTGRSRPLWERSLSAGYDVA</sequence>
<dbReference type="Proteomes" id="UP001271723">
    <property type="component" value="Unassembled WGS sequence"/>
</dbReference>
<reference evidence="2 3" key="1">
    <citation type="journal article" date="2023" name="Microb. Genom.">
        <title>Mesoterricola silvestris gen. nov., sp. nov., Mesoterricola sediminis sp. nov., Geothrix oryzae sp. nov., Geothrix edaphica sp. nov., Geothrix rubra sp. nov., and Geothrix limicola sp. nov., six novel members of Acidobacteriota isolated from soils.</title>
        <authorList>
            <person name="Weisberg A.J."/>
            <person name="Pearce E."/>
            <person name="Kramer C.G."/>
            <person name="Chang J.H."/>
            <person name="Clarke C.R."/>
        </authorList>
    </citation>
    <scope>NUCLEOTIDE SEQUENCE [LARGE SCALE GENOMIC DNA]</scope>
    <source>
        <strain evidence="2 3">NRRL_B-2795</strain>
    </source>
</reference>
<dbReference type="EMBL" id="JARAVY010000037">
    <property type="protein sequence ID" value="MDX2916005.1"/>
    <property type="molecule type" value="Genomic_DNA"/>
</dbReference>
<accession>A0ABU4LL73</accession>
<feature type="region of interest" description="Disordered" evidence="1">
    <location>
        <begin position="1"/>
        <end position="21"/>
    </location>
</feature>
<dbReference type="RefSeq" id="WP_086751580.1">
    <property type="nucleotide sequence ID" value="NZ_JARAVY010000037.1"/>
</dbReference>
<comment type="caution">
    <text evidence="2">The sequence shown here is derived from an EMBL/GenBank/DDBJ whole genome shotgun (WGS) entry which is preliminary data.</text>
</comment>
<keyword evidence="3" id="KW-1185">Reference proteome</keyword>
<gene>
    <name evidence="2" type="ORF">PV517_45955</name>
</gene>
<evidence type="ECO:0000313" key="3">
    <source>
        <dbReference type="Proteomes" id="UP001271723"/>
    </source>
</evidence>
<proteinExistence type="predicted"/>
<evidence type="ECO:0000256" key="1">
    <source>
        <dbReference type="SAM" id="MobiDB-lite"/>
    </source>
</evidence>
<organism evidence="2 3">
    <name type="scientific">Streptomyces griseiscabiei</name>
    <dbReference type="NCBI Taxonomy" id="2993540"/>
    <lineage>
        <taxon>Bacteria</taxon>
        <taxon>Bacillati</taxon>
        <taxon>Actinomycetota</taxon>
        <taxon>Actinomycetes</taxon>
        <taxon>Kitasatosporales</taxon>
        <taxon>Streptomycetaceae</taxon>
        <taxon>Streptomyces</taxon>
    </lineage>
</organism>
<name>A0ABU4LL73_9ACTN</name>
<protein>
    <submittedName>
        <fullName evidence="2">Uncharacterized protein</fullName>
    </submittedName>
</protein>